<dbReference type="EMBL" id="CM042010">
    <property type="protein sequence ID" value="KAI3780083.1"/>
    <property type="molecule type" value="Genomic_DNA"/>
</dbReference>
<protein>
    <submittedName>
        <fullName evidence="1">Uncharacterized protein</fullName>
    </submittedName>
</protein>
<keyword evidence="2" id="KW-1185">Reference proteome</keyword>
<sequence length="191" mass="21653">MTSQYKNPRLLILGGALIQRSHNQLASIKTLLQQENQISLFEDLIHRSQSLTILVMFLGPLGSIWEISWGRLSQKTWQQVYMNFPFFMLASDETMHFVLETLQAVVREEPVISPIILNMWALHVSDPSMSIDVLDVLEAIQDAPGCVDPLVTRVLPYMGPILNKPQQQPDGLFAGSLDLLTMLLKASYRIY</sequence>
<reference evidence="2" key="1">
    <citation type="journal article" date="2022" name="Mol. Ecol. Resour.">
        <title>The genomes of chicory, endive, great burdock and yacon provide insights into Asteraceae palaeo-polyploidization history and plant inulin production.</title>
        <authorList>
            <person name="Fan W."/>
            <person name="Wang S."/>
            <person name="Wang H."/>
            <person name="Wang A."/>
            <person name="Jiang F."/>
            <person name="Liu H."/>
            <person name="Zhao H."/>
            <person name="Xu D."/>
            <person name="Zhang Y."/>
        </authorList>
    </citation>
    <scope>NUCLEOTIDE SEQUENCE [LARGE SCALE GENOMIC DNA]</scope>
    <source>
        <strain evidence="2">cv. Punajuju</strain>
    </source>
</reference>
<reference evidence="1 2" key="2">
    <citation type="journal article" date="2022" name="Mol. Ecol. Resour.">
        <title>The genomes of chicory, endive, great burdock and yacon provide insights into Asteraceae paleo-polyploidization history and plant inulin production.</title>
        <authorList>
            <person name="Fan W."/>
            <person name="Wang S."/>
            <person name="Wang H."/>
            <person name="Wang A."/>
            <person name="Jiang F."/>
            <person name="Liu H."/>
            <person name="Zhao H."/>
            <person name="Xu D."/>
            <person name="Zhang Y."/>
        </authorList>
    </citation>
    <scope>NUCLEOTIDE SEQUENCE [LARGE SCALE GENOMIC DNA]</scope>
    <source>
        <strain evidence="2">cv. Punajuju</strain>
        <tissue evidence="1">Leaves</tissue>
    </source>
</reference>
<dbReference type="Proteomes" id="UP001055811">
    <property type="component" value="Linkage Group LG02"/>
</dbReference>
<name>A0ACB9G9E0_CICIN</name>
<evidence type="ECO:0000313" key="1">
    <source>
        <dbReference type="EMBL" id="KAI3780083.1"/>
    </source>
</evidence>
<accession>A0ACB9G9E0</accession>
<organism evidence="1 2">
    <name type="scientific">Cichorium intybus</name>
    <name type="common">Chicory</name>
    <dbReference type="NCBI Taxonomy" id="13427"/>
    <lineage>
        <taxon>Eukaryota</taxon>
        <taxon>Viridiplantae</taxon>
        <taxon>Streptophyta</taxon>
        <taxon>Embryophyta</taxon>
        <taxon>Tracheophyta</taxon>
        <taxon>Spermatophyta</taxon>
        <taxon>Magnoliopsida</taxon>
        <taxon>eudicotyledons</taxon>
        <taxon>Gunneridae</taxon>
        <taxon>Pentapetalae</taxon>
        <taxon>asterids</taxon>
        <taxon>campanulids</taxon>
        <taxon>Asterales</taxon>
        <taxon>Asteraceae</taxon>
        <taxon>Cichorioideae</taxon>
        <taxon>Cichorieae</taxon>
        <taxon>Cichoriinae</taxon>
        <taxon>Cichorium</taxon>
    </lineage>
</organism>
<comment type="caution">
    <text evidence="1">The sequence shown here is derived from an EMBL/GenBank/DDBJ whole genome shotgun (WGS) entry which is preliminary data.</text>
</comment>
<evidence type="ECO:0000313" key="2">
    <source>
        <dbReference type="Proteomes" id="UP001055811"/>
    </source>
</evidence>
<proteinExistence type="predicted"/>
<gene>
    <name evidence="1" type="ORF">L2E82_09967</name>
</gene>